<dbReference type="SUPFAM" id="SSF48371">
    <property type="entry name" value="ARM repeat"/>
    <property type="match status" value="1"/>
</dbReference>
<protein>
    <recommendedName>
        <fullName evidence="4">PUM-HD domain-containing protein</fullName>
    </recommendedName>
</protein>
<comment type="caution">
    <text evidence="5">The sequence shown here is derived from an EMBL/GenBank/DDBJ whole genome shotgun (WGS) entry which is preliminary data.</text>
</comment>
<dbReference type="InterPro" id="IPR033133">
    <property type="entry name" value="PUM-HD"/>
</dbReference>
<dbReference type="AlphaFoldDB" id="A0ABD2W2T4"/>
<dbReference type="InterPro" id="IPR011989">
    <property type="entry name" value="ARM-like"/>
</dbReference>
<feature type="region of interest" description="Disordered" evidence="3">
    <location>
        <begin position="1"/>
        <end position="97"/>
    </location>
</feature>
<keyword evidence="1" id="KW-0677">Repeat</keyword>
<evidence type="ECO:0000259" key="4">
    <source>
        <dbReference type="PROSITE" id="PS50303"/>
    </source>
</evidence>
<dbReference type="InterPro" id="IPR001313">
    <property type="entry name" value="Pumilio_RNA-bd_rpt"/>
</dbReference>
<proteinExistence type="predicted"/>
<name>A0ABD2W2T4_9HYME</name>
<evidence type="ECO:0000256" key="3">
    <source>
        <dbReference type="SAM" id="MobiDB-lite"/>
    </source>
</evidence>
<dbReference type="PANTHER" id="PTHR13389:SF0">
    <property type="entry name" value="PUMILIO HOMOLOG 3"/>
    <property type="match status" value="1"/>
</dbReference>
<dbReference type="Pfam" id="PF08144">
    <property type="entry name" value="CPL"/>
    <property type="match status" value="1"/>
</dbReference>
<evidence type="ECO:0000313" key="6">
    <source>
        <dbReference type="Proteomes" id="UP001627154"/>
    </source>
</evidence>
<feature type="compositionally biased region" description="Basic and acidic residues" evidence="3">
    <location>
        <begin position="80"/>
        <end position="97"/>
    </location>
</feature>
<dbReference type="InterPro" id="IPR040059">
    <property type="entry name" value="PUM3"/>
</dbReference>
<dbReference type="SMART" id="SM00025">
    <property type="entry name" value="Pumilio"/>
    <property type="match status" value="5"/>
</dbReference>
<keyword evidence="2" id="KW-0694">RNA-binding</keyword>
<dbReference type="InterPro" id="IPR016024">
    <property type="entry name" value="ARM-type_fold"/>
</dbReference>
<dbReference type="EMBL" id="JBJJXI010000139">
    <property type="protein sequence ID" value="KAL3387183.1"/>
    <property type="molecule type" value="Genomic_DNA"/>
</dbReference>
<evidence type="ECO:0000313" key="5">
    <source>
        <dbReference type="EMBL" id="KAL3387183.1"/>
    </source>
</evidence>
<dbReference type="Gene3D" id="1.25.10.10">
    <property type="entry name" value="Leucine-rich Repeat Variant"/>
    <property type="match status" value="1"/>
</dbReference>
<gene>
    <name evidence="5" type="ORF">TKK_017497</name>
</gene>
<dbReference type="PANTHER" id="PTHR13389">
    <property type="entry name" value="PUMILIO HOMOLOG 3"/>
    <property type="match status" value="1"/>
</dbReference>
<evidence type="ECO:0000256" key="1">
    <source>
        <dbReference type="ARBA" id="ARBA00022737"/>
    </source>
</evidence>
<accession>A0ABD2W2T4</accession>
<evidence type="ECO:0000256" key="2">
    <source>
        <dbReference type="ARBA" id="ARBA00022884"/>
    </source>
</evidence>
<keyword evidence="6" id="KW-1185">Reference proteome</keyword>
<dbReference type="Proteomes" id="UP001627154">
    <property type="component" value="Unassembled WGS sequence"/>
</dbReference>
<reference evidence="5 6" key="1">
    <citation type="journal article" date="2024" name="bioRxiv">
        <title>A reference genome for Trichogramma kaykai: A tiny desert-dwelling parasitoid wasp with competing sex-ratio distorters.</title>
        <authorList>
            <person name="Culotta J."/>
            <person name="Lindsey A.R."/>
        </authorList>
    </citation>
    <scope>NUCLEOTIDE SEQUENCE [LARGE SCALE GENOMIC DNA]</scope>
    <source>
        <strain evidence="5 6">KSX58</strain>
    </source>
</reference>
<dbReference type="GO" id="GO:0003723">
    <property type="term" value="F:RNA binding"/>
    <property type="evidence" value="ECO:0007669"/>
    <property type="project" value="UniProtKB-KW"/>
</dbReference>
<dbReference type="PROSITE" id="PS50303">
    <property type="entry name" value="PUM_HD"/>
    <property type="match status" value="1"/>
</dbReference>
<sequence length="641" mass="73595">MALSKRKSTTPQNKNNNNKKARGPPNVNTDKKKIQKRKPTQKKPNVDGNKLIKKENSESTTPVKKSYDKKKIQNKGPRKPNLDKAKMIKKEKETTENEKPNWLEYKKEQKELREKRRAKKLDDAYDIVIQAKKIGEKIRRAELPKDEQAKLTKQLHDLLKTHYLKMIFMHDLSRVIQWQIKYSNPDIQLEIVTEIRPQLIKMFFCKYSKNIIKTLLKTAGSSKIKQEILEVCYGNVVKLASSVLSASMFEKIYVEIASVQQKLAFKQEFYGDYYKKSKGKNIKSVTDVFEQSPDMKSATLTAMKANLNKILNKNLINSSLVHTVLYEFLSHCSKEDKEEIMALARPLIAELSQTKDGAKAANICIWNGTNKDKKIMMKTLKEHVKSIATSDHGSLMLMCLFDAVDDTVLLKKIIIQEIINNIDDIAADDCGRRVIMYMVAKRDSKFFHPATIDYLKQGDNNEFTKKPQEVKAKEILESVSENLLESISEKPLMWLNNGKIQIVTLAILNNCSGPKLKEAFASVAKFITDIDSVMDSKDKKDEKIKAIEEAGLHMTLKKIIQMDQSRKEKQETTFGEVLLEYLTEEVLENWVKFNRGCFLLVNFIKCESEECVKTLKEKLKNVKNLKAESSKGAEILLENLN</sequence>
<feature type="domain" description="PUM-HD" evidence="4">
    <location>
        <begin position="136"/>
        <end position="483"/>
    </location>
</feature>
<dbReference type="InterPro" id="IPR012959">
    <property type="entry name" value="CPL_dom"/>
</dbReference>
<organism evidence="5 6">
    <name type="scientific">Trichogramma kaykai</name>
    <dbReference type="NCBI Taxonomy" id="54128"/>
    <lineage>
        <taxon>Eukaryota</taxon>
        <taxon>Metazoa</taxon>
        <taxon>Ecdysozoa</taxon>
        <taxon>Arthropoda</taxon>
        <taxon>Hexapoda</taxon>
        <taxon>Insecta</taxon>
        <taxon>Pterygota</taxon>
        <taxon>Neoptera</taxon>
        <taxon>Endopterygota</taxon>
        <taxon>Hymenoptera</taxon>
        <taxon>Apocrita</taxon>
        <taxon>Proctotrupomorpha</taxon>
        <taxon>Chalcidoidea</taxon>
        <taxon>Trichogrammatidae</taxon>
        <taxon>Trichogramma</taxon>
    </lineage>
</organism>